<sequence>MIRTSSFEELSTNHLYLYKGVHMACTTFLVGKKASLDGTTLIARNEDGGDKTNPQRFVVINPENQPKHYRSIATACEFDLPENPLSYTSTPDADSTYGIWAAAGINSENVAMTATETSTTNSRILGLDPYVETGLGEEDFTTITLPYIQSAREGVERMGQLLEKYGTYESNGMAFSDKDEI</sequence>
<proteinExistence type="inferred from homology"/>
<keyword evidence="1" id="KW-0224">Dipeptidase</keyword>
<protein>
    <recommendedName>
        <fullName evidence="1">Dipeptidase</fullName>
        <ecNumber evidence="1">3.4.-.-</ecNumber>
    </recommendedName>
</protein>
<evidence type="ECO:0000313" key="2">
    <source>
        <dbReference type="EMBL" id="PCS10159.1"/>
    </source>
</evidence>
<gene>
    <name evidence="2" type="ORF">RU90_GL001533</name>
</gene>
<comment type="caution">
    <text evidence="2">The sequence shown here is derived from an EMBL/GenBank/DDBJ whole genome shotgun (WGS) entry which is preliminary data.</text>
</comment>
<keyword evidence="1" id="KW-0645">Protease</keyword>
<dbReference type="GO" id="GO:0016805">
    <property type="term" value="F:dipeptidase activity"/>
    <property type="evidence" value="ECO:0007669"/>
    <property type="project" value="UniProtKB-KW"/>
</dbReference>
<name>A0A2A5S9I3_LACLH</name>
<dbReference type="EC" id="3.4.-.-" evidence="1"/>
<dbReference type="PANTHER" id="PTHR12994:SF17">
    <property type="entry name" value="LD30995P"/>
    <property type="match status" value="1"/>
</dbReference>
<dbReference type="PANTHER" id="PTHR12994">
    <property type="entry name" value="SECERNIN"/>
    <property type="match status" value="1"/>
</dbReference>
<organism evidence="2 3">
    <name type="scientific">Lactococcus lactis subsp. hordniae</name>
    <dbReference type="NCBI Taxonomy" id="203404"/>
    <lineage>
        <taxon>Bacteria</taxon>
        <taxon>Bacillati</taxon>
        <taxon>Bacillota</taxon>
        <taxon>Bacilli</taxon>
        <taxon>Lactobacillales</taxon>
        <taxon>Streptococcaceae</taxon>
        <taxon>Lactococcus</taxon>
    </lineage>
</organism>
<comment type="catalytic activity">
    <reaction evidence="1">
        <text>an L-aminoacyl-L-amino acid + H2O = 2 an L-alpha-amino acid</text>
        <dbReference type="Rhea" id="RHEA:48940"/>
        <dbReference type="ChEBI" id="CHEBI:15377"/>
        <dbReference type="ChEBI" id="CHEBI:59869"/>
        <dbReference type="ChEBI" id="CHEBI:77460"/>
    </reaction>
</comment>
<dbReference type="Proteomes" id="UP000218744">
    <property type="component" value="Unassembled WGS sequence"/>
</dbReference>
<keyword evidence="1" id="KW-0378">Hydrolase</keyword>
<dbReference type="AlphaFoldDB" id="A0A2A5S9I3"/>
<reference evidence="2 3" key="1">
    <citation type="submission" date="2014-12" db="EMBL/GenBank/DDBJ databases">
        <title>Draft genome sequences of 10 type strains of Lactococcus.</title>
        <authorList>
            <person name="Sun Z."/>
            <person name="Zhong Z."/>
            <person name="Liu W."/>
            <person name="Zhang W."/>
            <person name="Zhang H."/>
        </authorList>
    </citation>
    <scope>NUCLEOTIDE SEQUENCE [LARGE SCALE GENOMIC DNA]</scope>
    <source>
        <strain evidence="2 3">DSM 20450</strain>
    </source>
</reference>
<accession>A0A2A5S9I3</accession>
<dbReference type="InterPro" id="IPR005322">
    <property type="entry name" value="Peptidase_C69"/>
</dbReference>
<dbReference type="GO" id="GO:0070004">
    <property type="term" value="F:cysteine-type exopeptidase activity"/>
    <property type="evidence" value="ECO:0007669"/>
    <property type="project" value="InterPro"/>
</dbReference>
<comment type="similarity">
    <text evidence="1">Belongs to the peptidase C69 family.</text>
</comment>
<dbReference type="Pfam" id="PF03577">
    <property type="entry name" value="Peptidase_C69"/>
    <property type="match status" value="1"/>
</dbReference>
<dbReference type="GO" id="GO:0006508">
    <property type="term" value="P:proteolysis"/>
    <property type="evidence" value="ECO:0007669"/>
    <property type="project" value="UniProtKB-KW"/>
</dbReference>
<dbReference type="EMBL" id="JXKA01000033">
    <property type="protein sequence ID" value="PCS10159.1"/>
    <property type="molecule type" value="Genomic_DNA"/>
</dbReference>
<evidence type="ECO:0000256" key="1">
    <source>
        <dbReference type="RuleBase" id="RU364089"/>
    </source>
</evidence>
<evidence type="ECO:0000313" key="3">
    <source>
        <dbReference type="Proteomes" id="UP000218744"/>
    </source>
</evidence>
<dbReference type="Gene3D" id="3.60.60.10">
    <property type="entry name" value="Penicillin V Acylase, Chain A"/>
    <property type="match status" value="1"/>
</dbReference>